<sequence>MVVSGVWYRLPNKMTCLTPTVKGGGRIAEPTQSPIPASDDITASISEKSAEDDDSNKKNTIIPESQQNSGKSRKTGCREPWSVKPRSGRVSKPPPWLGDTLHLAFRSSLEKNLGGSCQWNKEVDQMQLEMAKEKAQKWWEDYTCILISSVVDPNTLEEATCSKYASMEERC</sequence>
<feature type="region of interest" description="Disordered" evidence="1">
    <location>
        <begin position="19"/>
        <end position="95"/>
    </location>
</feature>
<evidence type="ECO:0000256" key="1">
    <source>
        <dbReference type="SAM" id="MobiDB-lite"/>
    </source>
</evidence>
<evidence type="ECO:0000313" key="2">
    <source>
        <dbReference type="EMBL" id="OWZ09813.1"/>
    </source>
</evidence>
<dbReference type="AlphaFoldDB" id="A0A225VWL3"/>
<evidence type="ECO:0000313" key="3">
    <source>
        <dbReference type="Proteomes" id="UP000198211"/>
    </source>
</evidence>
<dbReference type="Proteomes" id="UP000198211">
    <property type="component" value="Unassembled WGS sequence"/>
</dbReference>
<reference evidence="3" key="1">
    <citation type="submission" date="2017-03" db="EMBL/GenBank/DDBJ databases">
        <title>Phytopthora megakarya and P. palmivora, two closely related causual agents of cacao black pod achieved similar genome size and gene model numbers by different mechanisms.</title>
        <authorList>
            <person name="Ali S."/>
            <person name="Shao J."/>
            <person name="Larry D.J."/>
            <person name="Kronmiller B."/>
            <person name="Shen D."/>
            <person name="Strem M.D."/>
            <person name="Melnick R.L."/>
            <person name="Guiltinan M.J."/>
            <person name="Tyler B.M."/>
            <person name="Meinhardt L.W."/>
            <person name="Bailey B.A."/>
        </authorList>
    </citation>
    <scope>NUCLEOTIDE SEQUENCE [LARGE SCALE GENOMIC DNA]</scope>
    <source>
        <strain evidence="3">zdho120</strain>
    </source>
</reference>
<feature type="compositionally biased region" description="Polar residues" evidence="1">
    <location>
        <begin position="30"/>
        <end position="47"/>
    </location>
</feature>
<keyword evidence="3" id="KW-1185">Reference proteome</keyword>
<proteinExistence type="predicted"/>
<name>A0A225VWL3_9STRA</name>
<gene>
    <name evidence="2" type="ORF">PHMEG_00017425</name>
</gene>
<comment type="caution">
    <text evidence="2">The sequence shown here is derived from an EMBL/GenBank/DDBJ whole genome shotgun (WGS) entry which is preliminary data.</text>
</comment>
<dbReference type="OrthoDB" id="145369at2759"/>
<feature type="compositionally biased region" description="Polar residues" evidence="1">
    <location>
        <begin position="58"/>
        <end position="70"/>
    </location>
</feature>
<organism evidence="2 3">
    <name type="scientific">Phytophthora megakarya</name>
    <dbReference type="NCBI Taxonomy" id="4795"/>
    <lineage>
        <taxon>Eukaryota</taxon>
        <taxon>Sar</taxon>
        <taxon>Stramenopiles</taxon>
        <taxon>Oomycota</taxon>
        <taxon>Peronosporomycetes</taxon>
        <taxon>Peronosporales</taxon>
        <taxon>Peronosporaceae</taxon>
        <taxon>Phytophthora</taxon>
    </lineage>
</organism>
<accession>A0A225VWL3</accession>
<protein>
    <submittedName>
        <fullName evidence="2">Uncharacterized protein</fullName>
    </submittedName>
</protein>
<dbReference type="EMBL" id="NBNE01002658">
    <property type="protein sequence ID" value="OWZ09813.1"/>
    <property type="molecule type" value="Genomic_DNA"/>
</dbReference>